<gene>
    <name evidence="2" type="ORF">CYD53_10820</name>
</gene>
<dbReference type="InterPro" id="IPR001466">
    <property type="entry name" value="Beta-lactam-related"/>
</dbReference>
<dbReference type="PANTHER" id="PTHR43283">
    <property type="entry name" value="BETA-LACTAMASE-RELATED"/>
    <property type="match status" value="1"/>
</dbReference>
<reference evidence="2 3" key="1">
    <citation type="submission" date="2018-01" db="EMBL/GenBank/DDBJ databases">
        <title>Genomic Encyclopedia of Type Strains, Phase III (KMG-III): the genomes of soil and plant-associated and newly described type strains.</title>
        <authorList>
            <person name="Whitman W."/>
        </authorList>
    </citation>
    <scope>NUCLEOTIDE SEQUENCE [LARGE SCALE GENOMIC DNA]</scope>
    <source>
        <strain evidence="2 3">1131</strain>
    </source>
</reference>
<dbReference type="PANTHER" id="PTHR43283:SF7">
    <property type="entry name" value="BETA-LACTAMASE-RELATED DOMAIN-CONTAINING PROTEIN"/>
    <property type="match status" value="1"/>
</dbReference>
<dbReference type="AlphaFoldDB" id="A0A2S4M7S2"/>
<evidence type="ECO:0000313" key="2">
    <source>
        <dbReference type="EMBL" id="POR50772.1"/>
    </source>
</evidence>
<dbReference type="SUPFAM" id="SSF56601">
    <property type="entry name" value="beta-lactamase/transpeptidase-like"/>
    <property type="match status" value="1"/>
</dbReference>
<dbReference type="Proteomes" id="UP000236919">
    <property type="component" value="Unassembled WGS sequence"/>
</dbReference>
<dbReference type="Gene3D" id="3.40.710.10">
    <property type="entry name" value="DD-peptidase/beta-lactamase superfamily"/>
    <property type="match status" value="1"/>
</dbReference>
<dbReference type="OrthoDB" id="9814204at2"/>
<organism evidence="2 3">
    <name type="scientific">Bosea psychrotolerans</name>
    <dbReference type="NCBI Taxonomy" id="1871628"/>
    <lineage>
        <taxon>Bacteria</taxon>
        <taxon>Pseudomonadati</taxon>
        <taxon>Pseudomonadota</taxon>
        <taxon>Alphaproteobacteria</taxon>
        <taxon>Hyphomicrobiales</taxon>
        <taxon>Boseaceae</taxon>
        <taxon>Bosea</taxon>
    </lineage>
</organism>
<evidence type="ECO:0000313" key="3">
    <source>
        <dbReference type="Proteomes" id="UP000236919"/>
    </source>
</evidence>
<dbReference type="InterPro" id="IPR012338">
    <property type="entry name" value="Beta-lactam/transpept-like"/>
</dbReference>
<dbReference type="Pfam" id="PF00144">
    <property type="entry name" value="Beta-lactamase"/>
    <property type="match status" value="1"/>
</dbReference>
<accession>A0A2S4M7S2</accession>
<dbReference type="EMBL" id="PQFZ01000008">
    <property type="protein sequence ID" value="POR50772.1"/>
    <property type="molecule type" value="Genomic_DNA"/>
</dbReference>
<keyword evidence="3" id="KW-1185">Reference proteome</keyword>
<name>A0A2S4M7S2_9HYPH</name>
<feature type="domain" description="Beta-lactamase-related" evidence="1">
    <location>
        <begin position="57"/>
        <end position="309"/>
    </location>
</feature>
<proteinExistence type="predicted"/>
<comment type="caution">
    <text evidence="2">The sequence shown here is derived from an EMBL/GenBank/DDBJ whole genome shotgun (WGS) entry which is preliminary data.</text>
</comment>
<dbReference type="InterPro" id="IPR050789">
    <property type="entry name" value="Diverse_Enzym_Activities"/>
</dbReference>
<protein>
    <submittedName>
        <fullName evidence="2">CubicO group peptidase (Beta-lactamase class C family)</fullName>
    </submittedName>
</protein>
<evidence type="ECO:0000259" key="1">
    <source>
        <dbReference type="Pfam" id="PF00144"/>
    </source>
</evidence>
<dbReference type="RefSeq" id="WP_103718888.1">
    <property type="nucleotide sequence ID" value="NZ_PQFZ01000008.1"/>
</dbReference>
<sequence>MRSSLFAIVFVVIVVLAAHVRAEPAGPWQNADPASSGWSAEGLKAARTEFERLGPTALMIVRDGRAIANWGDTGRKVNMRSVRKSILSTLYGVAVAEGRINLASTLAHLRIDDKAPGLTDAEKQATIRDLLMARSGIYHLAAYETAEMREKRPERGSHAPGSFWFYNNWDFNALGTIYRQETGEDIFQSFDSRIAKPIGMQDFQHHDGSYVLEGASIHPAYPFSLSARDAARFGLLILDRGRWQGRQLVPSAWIEEATRTYSRTDRSGRGYGYLWWTLSPEEWGAGAVIASGFGGQIIAIIPSKRLVVVQTVDLRQKSRGLRSSKFLALLRLIANAAP</sequence>